<dbReference type="Proteomes" id="UP000188354">
    <property type="component" value="Chromosome LG05"/>
</dbReference>
<evidence type="ECO:0000256" key="2">
    <source>
        <dbReference type="SAM" id="SignalP"/>
    </source>
</evidence>
<organism evidence="4 5">
    <name type="scientific">Lupinus angustifolius</name>
    <name type="common">Narrow-leaved blue lupine</name>
    <dbReference type="NCBI Taxonomy" id="3871"/>
    <lineage>
        <taxon>Eukaryota</taxon>
        <taxon>Viridiplantae</taxon>
        <taxon>Streptophyta</taxon>
        <taxon>Embryophyta</taxon>
        <taxon>Tracheophyta</taxon>
        <taxon>Spermatophyta</taxon>
        <taxon>Magnoliopsida</taxon>
        <taxon>eudicotyledons</taxon>
        <taxon>Gunneridae</taxon>
        <taxon>Pentapetalae</taxon>
        <taxon>rosids</taxon>
        <taxon>fabids</taxon>
        <taxon>Fabales</taxon>
        <taxon>Fabaceae</taxon>
        <taxon>Papilionoideae</taxon>
        <taxon>50 kb inversion clade</taxon>
        <taxon>genistoids sensu lato</taxon>
        <taxon>core genistoids</taxon>
        <taxon>Genisteae</taxon>
        <taxon>Lupinus</taxon>
    </lineage>
</organism>
<dbReference type="Gramene" id="OIW11850">
    <property type="protein sequence ID" value="OIW11850"/>
    <property type="gene ID" value="TanjilG_31600"/>
</dbReference>
<proteinExistence type="predicted"/>
<keyword evidence="1" id="KW-0812">Transmembrane</keyword>
<dbReference type="GO" id="GO:0005783">
    <property type="term" value="C:endoplasmic reticulum"/>
    <property type="evidence" value="ECO:0007669"/>
    <property type="project" value="TreeGrafter"/>
</dbReference>
<dbReference type="OrthoDB" id="1885092at2759"/>
<sequence length="368" mass="40992">MLITLPKLPFFFFFFLFHISFSQTTPTLVRNAHVINFRSPNLYPESLTWDPQGHHFLLGSLRHRTIVAVSDAGKVETFISDPALPSDVSFFGLAVDSPRHRVLAVVNRHDPPFNALAAYDLNSRQRLFLSTLPSFNDSPSAANDVAVDNHGDAFVTNSAGNFIWKVTADGDASVFSSSPLFANNHDHNADQNAPYGVLGLNGIAYVSNGYFLVVQSSTGKVFKVDEKDGTAKTVVLNEDLIGADDIAVRSDGVVLVVSPTNKLWFLRSQDSWAEGVVYDKVELDLRRFPTSVTVGTKERVYVLYGHLSEGKMKDSERESFGIAEVRSKKEGSDERIWMLILVGMGLAYFLFWKFQMSKLVNKMNQKIN</sequence>
<keyword evidence="1" id="KW-1133">Transmembrane helix</keyword>
<dbReference type="InterPro" id="IPR013658">
    <property type="entry name" value="SGL"/>
</dbReference>
<dbReference type="InterPro" id="IPR053224">
    <property type="entry name" value="Sensory_adhesion_molecule"/>
</dbReference>
<evidence type="ECO:0000256" key="1">
    <source>
        <dbReference type="SAM" id="Phobius"/>
    </source>
</evidence>
<dbReference type="FunFam" id="2.120.10.30:FF:000089">
    <property type="entry name" value="Calcium-dependent phosphotriesterase superfamily protein"/>
    <property type="match status" value="1"/>
</dbReference>
<dbReference type="Pfam" id="PF08450">
    <property type="entry name" value="SGL"/>
    <property type="match status" value="1"/>
</dbReference>
<evidence type="ECO:0000313" key="5">
    <source>
        <dbReference type="Proteomes" id="UP000188354"/>
    </source>
</evidence>
<dbReference type="InterPro" id="IPR011042">
    <property type="entry name" value="6-blade_b-propeller_TolB-like"/>
</dbReference>
<dbReference type="AlphaFoldDB" id="A0A4P1RJA6"/>
<feature type="transmembrane region" description="Helical" evidence="1">
    <location>
        <begin position="336"/>
        <end position="354"/>
    </location>
</feature>
<keyword evidence="1" id="KW-0472">Membrane</keyword>
<feature type="chain" id="PRO_5020021295" description="SMP-30/Gluconolactonase/LRE-like region domain-containing protein" evidence="2">
    <location>
        <begin position="25"/>
        <end position="368"/>
    </location>
</feature>
<feature type="domain" description="SMP-30/Gluconolactonase/LRE-like region" evidence="3">
    <location>
        <begin position="44"/>
        <end position="298"/>
    </location>
</feature>
<feature type="signal peptide" evidence="2">
    <location>
        <begin position="1"/>
        <end position="24"/>
    </location>
</feature>
<dbReference type="PANTHER" id="PTHR31460:SF6">
    <property type="entry name" value="NHL DOMAIN PROTEIN"/>
    <property type="match status" value="1"/>
</dbReference>
<dbReference type="KEGG" id="lang:109347852"/>
<evidence type="ECO:0000259" key="3">
    <source>
        <dbReference type="Pfam" id="PF08450"/>
    </source>
</evidence>
<reference evidence="4 5" key="1">
    <citation type="journal article" date="2017" name="Plant Biotechnol. J.">
        <title>A comprehensive draft genome sequence for lupin (Lupinus angustifolius), an emerging health food: insights into plant-microbe interactions and legume evolution.</title>
        <authorList>
            <person name="Hane J.K."/>
            <person name="Ming Y."/>
            <person name="Kamphuis L.G."/>
            <person name="Nelson M.N."/>
            <person name="Garg G."/>
            <person name="Atkins C.A."/>
            <person name="Bayer P.E."/>
            <person name="Bravo A."/>
            <person name="Bringans S."/>
            <person name="Cannon S."/>
            <person name="Edwards D."/>
            <person name="Foley R."/>
            <person name="Gao L.L."/>
            <person name="Harrison M.J."/>
            <person name="Huang W."/>
            <person name="Hurgobin B."/>
            <person name="Li S."/>
            <person name="Liu C.W."/>
            <person name="McGrath A."/>
            <person name="Morahan G."/>
            <person name="Murray J."/>
            <person name="Weller J."/>
            <person name="Jian J."/>
            <person name="Singh K.B."/>
        </authorList>
    </citation>
    <scope>NUCLEOTIDE SEQUENCE [LARGE SCALE GENOMIC DNA]</scope>
    <source>
        <strain evidence="5">cv. Tanjil</strain>
        <tissue evidence="4">Whole plant</tissue>
    </source>
</reference>
<gene>
    <name evidence="4" type="ORF">TanjilG_31600</name>
</gene>
<accession>A0A4P1RJA6</accession>
<name>A0A4P1RJA6_LUPAN</name>
<keyword evidence="2" id="KW-0732">Signal</keyword>
<dbReference type="Gene3D" id="2.120.10.30">
    <property type="entry name" value="TolB, C-terminal domain"/>
    <property type="match status" value="1"/>
</dbReference>
<dbReference type="PANTHER" id="PTHR31460">
    <property type="match status" value="1"/>
</dbReference>
<protein>
    <recommendedName>
        <fullName evidence="3">SMP-30/Gluconolactonase/LRE-like region domain-containing protein</fullName>
    </recommendedName>
</protein>
<dbReference type="EMBL" id="CM007365">
    <property type="protein sequence ID" value="OIW11850.1"/>
    <property type="molecule type" value="Genomic_DNA"/>
</dbReference>
<evidence type="ECO:0000313" key="4">
    <source>
        <dbReference type="EMBL" id="OIW11850.1"/>
    </source>
</evidence>
<keyword evidence="5" id="KW-1185">Reference proteome</keyword>
<dbReference type="SUPFAM" id="SSF101898">
    <property type="entry name" value="NHL repeat"/>
    <property type="match status" value="1"/>
</dbReference>